<comment type="caution">
    <text evidence="5">The sequence shown here is derived from an EMBL/GenBank/DDBJ whole genome shotgun (WGS) entry which is preliminary data.</text>
</comment>
<dbReference type="Pfam" id="PF01381">
    <property type="entry name" value="HTH_3"/>
    <property type="match status" value="1"/>
</dbReference>
<dbReference type="PATRIC" id="fig|13690.10.peg.3946"/>
<proteinExistence type="predicted"/>
<evidence type="ECO:0000256" key="2">
    <source>
        <dbReference type="ARBA" id="ARBA00023125"/>
    </source>
</evidence>
<dbReference type="InterPro" id="IPR001387">
    <property type="entry name" value="Cro/C1-type_HTH"/>
</dbReference>
<protein>
    <submittedName>
        <fullName evidence="5">DNA-binding protein</fullName>
    </submittedName>
</protein>
<dbReference type="SUPFAM" id="SSF47413">
    <property type="entry name" value="lambda repressor-like DNA-binding domains"/>
    <property type="match status" value="1"/>
</dbReference>
<sequence length="110" mass="11909">MGTVMKDKGYRSEIAGAIHEMVSDAHDAGVVSRATLRTFDEACLAPAPALAGDEIRAIREREHVSQPVFAAYLNVSRNLVSDWERGVKRPGGPALRLLSIIQRKGLQAVA</sequence>
<organism evidence="5 6">
    <name type="scientific">Sphingobium yanoikuyae</name>
    <name type="common">Sphingomonas yanoikuyae</name>
    <dbReference type="NCBI Taxonomy" id="13690"/>
    <lineage>
        <taxon>Bacteria</taxon>
        <taxon>Pseudomonadati</taxon>
        <taxon>Pseudomonadota</taxon>
        <taxon>Alphaproteobacteria</taxon>
        <taxon>Sphingomonadales</taxon>
        <taxon>Sphingomonadaceae</taxon>
        <taxon>Sphingobium</taxon>
    </lineage>
</organism>
<evidence type="ECO:0000256" key="1">
    <source>
        <dbReference type="ARBA" id="ARBA00023015"/>
    </source>
</evidence>
<dbReference type="SMART" id="SM00530">
    <property type="entry name" value="HTH_XRE"/>
    <property type="match status" value="1"/>
</dbReference>
<evidence type="ECO:0000256" key="3">
    <source>
        <dbReference type="ARBA" id="ARBA00023163"/>
    </source>
</evidence>
<dbReference type="AlphaFoldDB" id="A0A084EFY3"/>
<accession>A0A084EFY3</accession>
<dbReference type="Gene3D" id="1.10.260.40">
    <property type="entry name" value="lambda repressor-like DNA-binding domains"/>
    <property type="match status" value="1"/>
</dbReference>
<dbReference type="GO" id="GO:0003677">
    <property type="term" value="F:DNA binding"/>
    <property type="evidence" value="ECO:0007669"/>
    <property type="project" value="UniProtKB-KW"/>
</dbReference>
<keyword evidence="3" id="KW-0804">Transcription</keyword>
<evidence type="ECO:0000259" key="4">
    <source>
        <dbReference type="PROSITE" id="PS50943"/>
    </source>
</evidence>
<gene>
    <name evidence="5" type="ORF">CP98_03847</name>
</gene>
<evidence type="ECO:0000313" key="5">
    <source>
        <dbReference type="EMBL" id="KEZ16875.1"/>
    </source>
</evidence>
<dbReference type="CDD" id="cd00093">
    <property type="entry name" value="HTH_XRE"/>
    <property type="match status" value="1"/>
</dbReference>
<dbReference type="PANTHER" id="PTHR36511">
    <property type="entry name" value="MERR FAMILY BACTERIAL REGULATORY PROTEIN"/>
    <property type="match status" value="1"/>
</dbReference>
<dbReference type="Proteomes" id="UP000028534">
    <property type="component" value="Unassembled WGS sequence"/>
</dbReference>
<keyword evidence="2 5" id="KW-0238">DNA-binding</keyword>
<name>A0A084EFY3_SPHYA</name>
<dbReference type="InterPro" id="IPR052359">
    <property type="entry name" value="HTH-type_reg/antitoxin"/>
</dbReference>
<dbReference type="EMBL" id="JGVR01000026">
    <property type="protein sequence ID" value="KEZ16875.1"/>
    <property type="molecule type" value="Genomic_DNA"/>
</dbReference>
<reference evidence="5 6" key="1">
    <citation type="submission" date="2014-03" db="EMBL/GenBank/DDBJ databases">
        <title>Genome sequence of Sphingobium yanoikuyae B1.</title>
        <authorList>
            <person name="Gan H.M."/>
            <person name="Gan H.Y."/>
            <person name="Savka M.A."/>
        </authorList>
    </citation>
    <scope>NUCLEOTIDE SEQUENCE [LARGE SCALE GENOMIC DNA]</scope>
    <source>
        <strain evidence="5 6">B1</strain>
    </source>
</reference>
<dbReference type="eggNOG" id="COG2944">
    <property type="taxonomic scope" value="Bacteria"/>
</dbReference>
<dbReference type="InterPro" id="IPR010982">
    <property type="entry name" value="Lambda_DNA-bd_dom_sf"/>
</dbReference>
<keyword evidence="1" id="KW-0805">Transcription regulation</keyword>
<feature type="domain" description="HTH cro/C1-type" evidence="4">
    <location>
        <begin position="55"/>
        <end position="99"/>
    </location>
</feature>
<evidence type="ECO:0000313" key="6">
    <source>
        <dbReference type="Proteomes" id="UP000028534"/>
    </source>
</evidence>
<dbReference type="PANTHER" id="PTHR36511:SF3">
    <property type="entry name" value="ANTITOXIN HIGA-2"/>
    <property type="match status" value="1"/>
</dbReference>
<dbReference type="PROSITE" id="PS50943">
    <property type="entry name" value="HTH_CROC1"/>
    <property type="match status" value="1"/>
</dbReference>